<comment type="similarity">
    <text evidence="1">Belongs to the DprA/Smf family.</text>
</comment>
<keyword evidence="4" id="KW-1185">Reference proteome</keyword>
<name>V5RI82_SPIAP</name>
<organism evidence="3 4">
    <name type="scientific">Spiroplasma apis B31</name>
    <dbReference type="NCBI Taxonomy" id="1276258"/>
    <lineage>
        <taxon>Bacteria</taxon>
        <taxon>Bacillati</taxon>
        <taxon>Mycoplasmatota</taxon>
        <taxon>Mollicutes</taxon>
        <taxon>Entomoplasmatales</taxon>
        <taxon>Spiroplasmataceae</taxon>
        <taxon>Spiroplasma</taxon>
    </lineage>
</organism>
<feature type="domain" description="Smf/DprA SLOG" evidence="2">
    <location>
        <begin position="45"/>
        <end position="249"/>
    </location>
</feature>
<evidence type="ECO:0000256" key="1">
    <source>
        <dbReference type="ARBA" id="ARBA00006525"/>
    </source>
</evidence>
<dbReference type="OrthoDB" id="9785707at2"/>
<gene>
    <name evidence="3" type="ORF">SAPIS_v1c03270</name>
</gene>
<protein>
    <submittedName>
        <fullName evidence="3">DNA processing/uptake protein</fullName>
    </submittedName>
</protein>
<evidence type="ECO:0000259" key="2">
    <source>
        <dbReference type="Pfam" id="PF02481"/>
    </source>
</evidence>
<evidence type="ECO:0000313" key="4">
    <source>
        <dbReference type="Proteomes" id="UP000018550"/>
    </source>
</evidence>
<evidence type="ECO:0000313" key="3">
    <source>
        <dbReference type="EMBL" id="AHB36173.1"/>
    </source>
</evidence>
<dbReference type="Gene3D" id="3.40.50.450">
    <property type="match status" value="1"/>
</dbReference>
<dbReference type="Pfam" id="PF02481">
    <property type="entry name" value="DNA_processg_A"/>
    <property type="match status" value="1"/>
</dbReference>
<dbReference type="InterPro" id="IPR003488">
    <property type="entry name" value="DprA"/>
</dbReference>
<dbReference type="Proteomes" id="UP000018550">
    <property type="component" value="Chromosome"/>
</dbReference>
<dbReference type="eggNOG" id="COG0758">
    <property type="taxonomic scope" value="Bacteria"/>
</dbReference>
<dbReference type="SUPFAM" id="SSF102405">
    <property type="entry name" value="MCP/YpsA-like"/>
    <property type="match status" value="1"/>
</dbReference>
<accession>V5RI82</accession>
<dbReference type="GO" id="GO:0009294">
    <property type="term" value="P:DNA-mediated transformation"/>
    <property type="evidence" value="ECO:0007669"/>
    <property type="project" value="InterPro"/>
</dbReference>
<dbReference type="InterPro" id="IPR057666">
    <property type="entry name" value="DrpA_SLOG"/>
</dbReference>
<dbReference type="AlphaFoldDB" id="V5RI82"/>
<dbReference type="KEGG" id="sapi:SAPIS_v1c03270"/>
<dbReference type="PATRIC" id="fig|1276258.3.peg.323"/>
<dbReference type="RefSeq" id="WP_023789107.1">
    <property type="nucleotide sequence ID" value="NC_022998.1"/>
</dbReference>
<dbReference type="STRING" id="1276258.SAPIS_v1c03270"/>
<reference evidence="3 4" key="1">
    <citation type="journal article" date="2014" name="Genome Announc.">
        <title>Complete Genome Sequence of Spiroplasma apis B31T (ATCC 33834), a Bacterium Associated with May Disease of Honeybees (Apis mellifera).</title>
        <authorList>
            <person name="Ku C."/>
            <person name="Lo W.S."/>
            <person name="Chen L.L."/>
            <person name="Kuo C.H."/>
        </authorList>
    </citation>
    <scope>NUCLEOTIDE SEQUENCE [LARGE SCALE GENOMIC DNA]</scope>
    <source>
        <strain evidence="3">B31</strain>
    </source>
</reference>
<proteinExistence type="inferred from homology"/>
<dbReference type="HOGENOM" id="CLU_029601_3_4_14"/>
<dbReference type="EMBL" id="CP006682">
    <property type="protein sequence ID" value="AHB36173.1"/>
    <property type="molecule type" value="Genomic_DNA"/>
</dbReference>
<dbReference type="PANTHER" id="PTHR43022">
    <property type="entry name" value="PROTEIN SMF"/>
    <property type="match status" value="1"/>
</dbReference>
<sequence length="250" mass="28491">MENVLLYFSLKYSGNWDKIYKALDTKERISKEEITNVLQKINCNFITILSPFYPNSLKYIHKPPFVLFYKGDINLISNYAKNVGIVGGKEIDDYGKTRIATLLPDLKKENKLIITNENEGVNEEVLDICKEKSLETIFILKSGIKDYLDKTLDIEHKNILFICECYEVSEDKTDDYIEYSNRLLCGLSKGIVFVQFKEADNFNNLINCALNEGKDIFAIPSVSGELNGTNKLIKMGGKLIETAKDIVNDI</sequence>
<dbReference type="PANTHER" id="PTHR43022:SF1">
    <property type="entry name" value="PROTEIN SMF"/>
    <property type="match status" value="1"/>
</dbReference>